<sequence>MALTHGSRNGTGNSLSQNNVNQVGTANPSTVDRFARAPAAEGPYYAGARIQGRPAHLSGLSHQVNSADQTMRSGN</sequence>
<proteinExistence type="predicted"/>
<name>A0A9W9LHP7_9EURO</name>
<reference evidence="2" key="2">
    <citation type="journal article" date="2023" name="IMA Fungus">
        <title>Comparative genomic study of the Penicillium genus elucidates a diverse pangenome and 15 lateral gene transfer events.</title>
        <authorList>
            <person name="Petersen C."/>
            <person name="Sorensen T."/>
            <person name="Nielsen M.R."/>
            <person name="Sondergaard T.E."/>
            <person name="Sorensen J.L."/>
            <person name="Fitzpatrick D.A."/>
            <person name="Frisvad J.C."/>
            <person name="Nielsen K.L."/>
        </authorList>
    </citation>
    <scope>NUCLEOTIDE SEQUENCE</scope>
    <source>
        <strain evidence="2">IBT 21917</strain>
    </source>
</reference>
<evidence type="ECO:0000313" key="3">
    <source>
        <dbReference type="Proteomes" id="UP001146351"/>
    </source>
</evidence>
<dbReference type="AlphaFoldDB" id="A0A9W9LHP7"/>
<feature type="compositionally biased region" description="Polar residues" evidence="1">
    <location>
        <begin position="1"/>
        <end position="30"/>
    </location>
</feature>
<feature type="region of interest" description="Disordered" evidence="1">
    <location>
        <begin position="1"/>
        <end position="33"/>
    </location>
</feature>
<gene>
    <name evidence="2" type="ORF">N7492_009221</name>
</gene>
<dbReference type="Proteomes" id="UP001146351">
    <property type="component" value="Unassembled WGS sequence"/>
</dbReference>
<protein>
    <submittedName>
        <fullName evidence="2">Uncharacterized protein</fullName>
    </submittedName>
</protein>
<organism evidence="2 3">
    <name type="scientific">Penicillium capsulatum</name>
    <dbReference type="NCBI Taxonomy" id="69766"/>
    <lineage>
        <taxon>Eukaryota</taxon>
        <taxon>Fungi</taxon>
        <taxon>Dikarya</taxon>
        <taxon>Ascomycota</taxon>
        <taxon>Pezizomycotina</taxon>
        <taxon>Eurotiomycetes</taxon>
        <taxon>Eurotiomycetidae</taxon>
        <taxon>Eurotiales</taxon>
        <taxon>Aspergillaceae</taxon>
        <taxon>Penicillium</taxon>
    </lineage>
</organism>
<reference evidence="2" key="1">
    <citation type="submission" date="2022-11" db="EMBL/GenBank/DDBJ databases">
        <authorList>
            <person name="Petersen C."/>
        </authorList>
    </citation>
    <scope>NUCLEOTIDE SEQUENCE</scope>
    <source>
        <strain evidence="2">IBT 21917</strain>
    </source>
</reference>
<accession>A0A9W9LHP7</accession>
<keyword evidence="3" id="KW-1185">Reference proteome</keyword>
<evidence type="ECO:0000313" key="2">
    <source>
        <dbReference type="EMBL" id="KAJ5156418.1"/>
    </source>
</evidence>
<comment type="caution">
    <text evidence="2">The sequence shown here is derived from an EMBL/GenBank/DDBJ whole genome shotgun (WGS) entry which is preliminary data.</text>
</comment>
<evidence type="ECO:0000256" key="1">
    <source>
        <dbReference type="SAM" id="MobiDB-lite"/>
    </source>
</evidence>
<dbReference type="EMBL" id="JAPQKO010000006">
    <property type="protein sequence ID" value="KAJ5156418.1"/>
    <property type="molecule type" value="Genomic_DNA"/>
</dbReference>